<organism evidence="2 3">
    <name type="scientific">Porites evermanni</name>
    <dbReference type="NCBI Taxonomy" id="104178"/>
    <lineage>
        <taxon>Eukaryota</taxon>
        <taxon>Metazoa</taxon>
        <taxon>Cnidaria</taxon>
        <taxon>Anthozoa</taxon>
        <taxon>Hexacorallia</taxon>
        <taxon>Scleractinia</taxon>
        <taxon>Fungiina</taxon>
        <taxon>Poritidae</taxon>
        <taxon>Porites</taxon>
    </lineage>
</organism>
<evidence type="ECO:0000313" key="3">
    <source>
        <dbReference type="Proteomes" id="UP001159427"/>
    </source>
</evidence>
<accession>A0ABN8T3S1</accession>
<evidence type="ECO:0000313" key="2">
    <source>
        <dbReference type="EMBL" id="CAH3198899.1"/>
    </source>
</evidence>
<dbReference type="Proteomes" id="UP001159427">
    <property type="component" value="Unassembled WGS sequence"/>
</dbReference>
<feature type="compositionally biased region" description="Polar residues" evidence="1">
    <location>
        <begin position="120"/>
        <end position="132"/>
    </location>
</feature>
<protein>
    <submittedName>
        <fullName evidence="2">Uncharacterized protein</fullName>
    </submittedName>
</protein>
<feature type="region of interest" description="Disordered" evidence="1">
    <location>
        <begin position="113"/>
        <end position="132"/>
    </location>
</feature>
<dbReference type="EMBL" id="CALNXI010006120">
    <property type="protein sequence ID" value="CAH3198899.1"/>
    <property type="molecule type" value="Genomic_DNA"/>
</dbReference>
<feature type="compositionally biased region" description="Basic and acidic residues" evidence="1">
    <location>
        <begin position="74"/>
        <end position="84"/>
    </location>
</feature>
<gene>
    <name evidence="2" type="ORF">PEVE_00037406</name>
</gene>
<name>A0ABN8T3S1_9CNID</name>
<feature type="compositionally biased region" description="Acidic residues" evidence="1">
    <location>
        <begin position="47"/>
        <end position="73"/>
    </location>
</feature>
<comment type="caution">
    <text evidence="2">The sequence shown here is derived from an EMBL/GenBank/DDBJ whole genome shotgun (WGS) entry which is preliminary data.</text>
</comment>
<reference evidence="2 3" key="1">
    <citation type="submission" date="2022-05" db="EMBL/GenBank/DDBJ databases">
        <authorList>
            <consortium name="Genoscope - CEA"/>
            <person name="William W."/>
        </authorList>
    </citation>
    <scope>NUCLEOTIDE SEQUENCE [LARGE SCALE GENOMIC DNA]</scope>
</reference>
<feature type="compositionally biased region" description="Basic and acidic residues" evidence="1">
    <location>
        <begin position="1"/>
        <end position="23"/>
    </location>
</feature>
<evidence type="ECO:0000256" key="1">
    <source>
        <dbReference type="SAM" id="MobiDB-lite"/>
    </source>
</evidence>
<proteinExistence type="predicted"/>
<feature type="region of interest" description="Disordered" evidence="1">
    <location>
        <begin position="1"/>
        <end position="107"/>
    </location>
</feature>
<keyword evidence="3" id="KW-1185">Reference proteome</keyword>
<sequence length="368" mass="41128">REKGGVEAERAERERWITREQQKIMDSVNALSKIRERRTKQENQNVTDEEKEEETSDVSEELSGDSEVEDKEDNDQRPDSRQETGDSMVSSSSEDMETISVAVKSPTHSQFLAPHGIFSAPQSSQGQRTQRTAGPLITEIITGGGEVQSKGEGVLITELDDDDIETITLREVPTEHTSKGFLDLQEDLPELEEVDVEDPLFIRSLNSSRAGGKPLIEELDDDTGKTKRPLIQECRVPNISTSGEALIAHERRPVIEEINERFCHFGHVADKPVRPLIEELGKEDHIKNDDTKASIIEVSRDPSEQEGITAEQEELGINTAGQGRACLETLQKLAEQVGSTVDREPIDIAKEKRDFVKRMQHTNLGDLD</sequence>
<feature type="non-terminal residue" evidence="2">
    <location>
        <position position="1"/>
    </location>
</feature>